<keyword evidence="3" id="KW-1185">Reference proteome</keyword>
<organism evidence="2 3">
    <name type="scientific">Plantactinospora sonchi</name>
    <dbReference type="NCBI Taxonomy" id="1544735"/>
    <lineage>
        <taxon>Bacteria</taxon>
        <taxon>Bacillati</taxon>
        <taxon>Actinomycetota</taxon>
        <taxon>Actinomycetes</taxon>
        <taxon>Micromonosporales</taxon>
        <taxon>Micromonosporaceae</taxon>
        <taxon>Plantactinospora</taxon>
    </lineage>
</organism>
<reference evidence="2 3" key="1">
    <citation type="submission" date="2024-01" db="EMBL/GenBank/DDBJ databases">
        <title>Genome insights into Plantactinospora sonchi sp. nov.</title>
        <authorList>
            <person name="Wang L."/>
        </authorList>
    </citation>
    <scope>NUCLEOTIDE SEQUENCE [LARGE SCALE GENOMIC DNA]</scope>
    <source>
        <strain evidence="2 3">NEAU-QY2</strain>
    </source>
</reference>
<accession>A0ABU7RS67</accession>
<feature type="region of interest" description="Disordered" evidence="1">
    <location>
        <begin position="31"/>
        <end position="55"/>
    </location>
</feature>
<name>A0ABU7RS67_9ACTN</name>
<evidence type="ECO:0000313" key="2">
    <source>
        <dbReference type="EMBL" id="MEE6259351.1"/>
    </source>
</evidence>
<evidence type="ECO:0000256" key="1">
    <source>
        <dbReference type="SAM" id="MobiDB-lite"/>
    </source>
</evidence>
<feature type="region of interest" description="Disordered" evidence="1">
    <location>
        <begin position="164"/>
        <end position="220"/>
    </location>
</feature>
<sequence length="357" mass="38735">MQDVVLRHQPDPVPQLVVLGVQVASLVGDGASGRRTVSGQRGQQSRFARPARTHHGEQTALVECEADVVEQSSAPGHDHTEPVGVQGDPPGVDVLAQLVGVDDELVPAERQQVAGLQNGLVDPLPVDVRAVAGAEVDHAQAGRGAAQFRVVARHQQVGQDDVVVRGAADPGTRRRPVRRRRQPSRLEPPPGGGAVRRTREARSRARRGGRGGHRRRCRRERRRWCRREGRRGCRCRRGRRTQGEPWPVGTAEPDLHRPPQFQFGDPTGRRPRAVPAAQVAQPPPAGVVTQLQVLPGDPWVVDDDPAQRIPADPDDHLLRGDPPLAVRGADQQGRVGHAPPLGIRLAAVVASWIASDW</sequence>
<proteinExistence type="predicted"/>
<feature type="region of interest" description="Disordered" evidence="1">
    <location>
        <begin position="238"/>
        <end position="259"/>
    </location>
</feature>
<feature type="compositionally biased region" description="Basic residues" evidence="1">
    <location>
        <begin position="204"/>
        <end position="220"/>
    </location>
</feature>
<protein>
    <submittedName>
        <fullName evidence="2">Uncharacterized protein</fullName>
    </submittedName>
</protein>
<dbReference type="EMBL" id="JAZGQK010000010">
    <property type="protein sequence ID" value="MEE6259351.1"/>
    <property type="molecule type" value="Genomic_DNA"/>
</dbReference>
<comment type="caution">
    <text evidence="2">The sequence shown here is derived from an EMBL/GenBank/DDBJ whole genome shotgun (WGS) entry which is preliminary data.</text>
</comment>
<feature type="compositionally biased region" description="Basic residues" evidence="1">
    <location>
        <begin position="173"/>
        <end position="183"/>
    </location>
</feature>
<gene>
    <name evidence="2" type="ORF">V1633_12720</name>
</gene>
<dbReference type="Proteomes" id="UP001332243">
    <property type="component" value="Unassembled WGS sequence"/>
</dbReference>
<evidence type="ECO:0000313" key="3">
    <source>
        <dbReference type="Proteomes" id="UP001332243"/>
    </source>
</evidence>
<feature type="compositionally biased region" description="Polar residues" evidence="1">
    <location>
        <begin position="35"/>
        <end position="46"/>
    </location>
</feature>